<dbReference type="EMBL" id="JAESVN010000003">
    <property type="protein sequence ID" value="MBL4917156.1"/>
    <property type="molecule type" value="Genomic_DNA"/>
</dbReference>
<evidence type="ECO:0008006" key="4">
    <source>
        <dbReference type="Google" id="ProtNLM"/>
    </source>
</evidence>
<proteinExistence type="predicted"/>
<name>A0A8K0V8M6_9RHOB</name>
<evidence type="ECO:0000256" key="1">
    <source>
        <dbReference type="SAM" id="MobiDB-lite"/>
    </source>
</evidence>
<feature type="compositionally biased region" description="Basic and acidic residues" evidence="1">
    <location>
        <begin position="304"/>
        <end position="316"/>
    </location>
</feature>
<comment type="caution">
    <text evidence="2">The sequence shown here is derived from an EMBL/GenBank/DDBJ whole genome shotgun (WGS) entry which is preliminary data.</text>
</comment>
<reference evidence="2" key="1">
    <citation type="submission" date="2021-01" db="EMBL/GenBank/DDBJ databases">
        <title>Tabrizicola alba sp. nov. a motile alkaliphilic bacterium isolated from a soda lake.</title>
        <authorList>
            <person name="Szuroczki S."/>
            <person name="Abbaszade G."/>
            <person name="Schumann P."/>
            <person name="Toth E."/>
        </authorList>
    </citation>
    <scope>NUCLEOTIDE SEQUENCE</scope>
    <source>
        <strain evidence="2">DMG-N-6</strain>
    </source>
</reference>
<dbReference type="RefSeq" id="WP_202687986.1">
    <property type="nucleotide sequence ID" value="NZ_JAESVN010000003.1"/>
</dbReference>
<protein>
    <recommendedName>
        <fullName evidence="4">LysM domain-containing protein</fullName>
    </recommendedName>
</protein>
<sequence length="316" mass="35043">MSAAIPKPKAEHKVRKGETYDKIGKKYGFRNFDDIWKYPKNAALVKLRKDPKSIQPDDIVVIPAYNDEERKEIQDRQRKYLYAANMEKLAASRFADQAAADRKLADAIDRMAAEHKAAGDAYMKEYLKSVKKADNWSKGVDYANMVFGIVNALRGLVLKSAQATQALAKNAAKEFEKISNSLIADSKVFMYAPLISEGTKAAGKALTDQKSGPLGDFMIFGGVVIESIGKWSSPSFYGQTVSLLAEGKGWSEASTFDLQKDCKDCLTKMKTEQIQIQKLAKQKAAAARNRAAWADNAAKAAQKRQKECTEEAKKRP</sequence>
<dbReference type="AlphaFoldDB" id="A0A8K0V8M6"/>
<dbReference type="Proteomes" id="UP000648908">
    <property type="component" value="Unassembled WGS sequence"/>
</dbReference>
<keyword evidence="3" id="KW-1185">Reference proteome</keyword>
<organism evidence="2 3">
    <name type="scientific">Szabonella alba</name>
    <dbReference type="NCBI Taxonomy" id="2804194"/>
    <lineage>
        <taxon>Bacteria</taxon>
        <taxon>Pseudomonadati</taxon>
        <taxon>Pseudomonadota</taxon>
        <taxon>Alphaproteobacteria</taxon>
        <taxon>Rhodobacterales</taxon>
        <taxon>Paracoccaceae</taxon>
        <taxon>Szabonella</taxon>
    </lineage>
</organism>
<dbReference type="Gene3D" id="3.10.350.10">
    <property type="entry name" value="LysM domain"/>
    <property type="match status" value="1"/>
</dbReference>
<accession>A0A8K0V8M6</accession>
<evidence type="ECO:0000313" key="2">
    <source>
        <dbReference type="EMBL" id="MBL4917156.1"/>
    </source>
</evidence>
<gene>
    <name evidence="2" type="ORF">JL811_07965</name>
</gene>
<dbReference type="InterPro" id="IPR036779">
    <property type="entry name" value="LysM_dom_sf"/>
</dbReference>
<feature type="region of interest" description="Disordered" evidence="1">
    <location>
        <begin position="294"/>
        <end position="316"/>
    </location>
</feature>
<evidence type="ECO:0000313" key="3">
    <source>
        <dbReference type="Proteomes" id="UP000648908"/>
    </source>
</evidence>